<feature type="region of interest" description="Disordered" evidence="5">
    <location>
        <begin position="137"/>
        <end position="158"/>
    </location>
</feature>
<sequence length="158" mass="17220">MTDQKIVNIGAKIELAGLILQLCFFAMFACIAIVIHSSEKYGLSHRPGARQIFGCLYASMILLTARNVYRAVEFAQGFDGYLAVREGWFYACDTLLVLLCATIMAVFHPGVLLPKMASECPPSMSAQLAAVRAQAVHPSSSSNTSATSRTPLKRQEFV</sequence>
<name>A0AAV1HUX3_9CHLO</name>
<keyword evidence="4 6" id="KW-0472">Membrane</keyword>
<dbReference type="PROSITE" id="PS51257">
    <property type="entry name" value="PROKAR_LIPOPROTEIN"/>
    <property type="match status" value="1"/>
</dbReference>
<feature type="transmembrane region" description="Helical" evidence="6">
    <location>
        <begin position="88"/>
        <end position="107"/>
    </location>
</feature>
<keyword evidence="8" id="KW-1185">Reference proteome</keyword>
<keyword evidence="2 6" id="KW-0812">Transmembrane</keyword>
<dbReference type="AlphaFoldDB" id="A0AAV1HUX3"/>
<feature type="transmembrane region" description="Helical" evidence="6">
    <location>
        <begin position="48"/>
        <end position="68"/>
    </location>
</feature>
<evidence type="ECO:0000313" key="8">
    <source>
        <dbReference type="Proteomes" id="UP001314263"/>
    </source>
</evidence>
<comment type="subcellular location">
    <subcellularLocation>
        <location evidence="1">Membrane</location>
        <topology evidence="1">Multi-pass membrane protein</topology>
    </subcellularLocation>
</comment>
<dbReference type="EMBL" id="CAUYUE010000002">
    <property type="protein sequence ID" value="CAK0740762.1"/>
    <property type="molecule type" value="Genomic_DNA"/>
</dbReference>
<dbReference type="PANTHER" id="PTHR31465">
    <property type="entry name" value="PROTEIN RTA1-RELATED"/>
    <property type="match status" value="1"/>
</dbReference>
<evidence type="ECO:0000256" key="2">
    <source>
        <dbReference type="ARBA" id="ARBA00022692"/>
    </source>
</evidence>
<evidence type="ECO:0000256" key="1">
    <source>
        <dbReference type="ARBA" id="ARBA00004141"/>
    </source>
</evidence>
<dbReference type="GO" id="GO:0016020">
    <property type="term" value="C:membrane"/>
    <property type="evidence" value="ECO:0007669"/>
    <property type="project" value="UniProtKB-SubCell"/>
</dbReference>
<feature type="transmembrane region" description="Helical" evidence="6">
    <location>
        <begin position="15"/>
        <end position="36"/>
    </location>
</feature>
<dbReference type="PANTHER" id="PTHR31465:SF1">
    <property type="entry name" value="PROTEIN RTA1-RELATED"/>
    <property type="match status" value="1"/>
</dbReference>
<evidence type="ECO:0000313" key="7">
    <source>
        <dbReference type="EMBL" id="CAK0740762.1"/>
    </source>
</evidence>
<gene>
    <name evidence="7" type="ORF">CVIRNUC_001274</name>
</gene>
<evidence type="ECO:0000256" key="6">
    <source>
        <dbReference type="SAM" id="Phobius"/>
    </source>
</evidence>
<reference evidence="7 8" key="1">
    <citation type="submission" date="2023-10" db="EMBL/GenBank/DDBJ databases">
        <authorList>
            <person name="Maclean D."/>
            <person name="Macfadyen A."/>
        </authorList>
    </citation>
    <scope>NUCLEOTIDE SEQUENCE [LARGE SCALE GENOMIC DNA]</scope>
</reference>
<proteinExistence type="predicted"/>
<organism evidence="7 8">
    <name type="scientific">Coccomyxa viridis</name>
    <dbReference type="NCBI Taxonomy" id="1274662"/>
    <lineage>
        <taxon>Eukaryota</taxon>
        <taxon>Viridiplantae</taxon>
        <taxon>Chlorophyta</taxon>
        <taxon>core chlorophytes</taxon>
        <taxon>Trebouxiophyceae</taxon>
        <taxon>Trebouxiophyceae incertae sedis</taxon>
        <taxon>Coccomyxaceae</taxon>
        <taxon>Coccomyxa</taxon>
    </lineage>
</organism>
<dbReference type="Pfam" id="PF04479">
    <property type="entry name" value="RTA1"/>
    <property type="match status" value="1"/>
</dbReference>
<evidence type="ECO:0000256" key="5">
    <source>
        <dbReference type="SAM" id="MobiDB-lite"/>
    </source>
</evidence>
<keyword evidence="3 6" id="KW-1133">Transmembrane helix</keyword>
<dbReference type="Proteomes" id="UP001314263">
    <property type="component" value="Unassembled WGS sequence"/>
</dbReference>
<accession>A0AAV1HUX3</accession>
<protein>
    <submittedName>
        <fullName evidence="7">Uncharacterized protein</fullName>
    </submittedName>
</protein>
<dbReference type="InterPro" id="IPR007568">
    <property type="entry name" value="RTA1"/>
</dbReference>
<evidence type="ECO:0000256" key="4">
    <source>
        <dbReference type="ARBA" id="ARBA00023136"/>
    </source>
</evidence>
<feature type="compositionally biased region" description="Low complexity" evidence="5">
    <location>
        <begin position="139"/>
        <end position="150"/>
    </location>
</feature>
<evidence type="ECO:0000256" key="3">
    <source>
        <dbReference type="ARBA" id="ARBA00022989"/>
    </source>
</evidence>
<comment type="caution">
    <text evidence="7">The sequence shown here is derived from an EMBL/GenBank/DDBJ whole genome shotgun (WGS) entry which is preliminary data.</text>
</comment>